<dbReference type="STRING" id="1388766.A0A017SM75"/>
<evidence type="ECO:0000256" key="2">
    <source>
        <dbReference type="ARBA" id="ARBA00022448"/>
    </source>
</evidence>
<dbReference type="InterPro" id="IPR017871">
    <property type="entry name" value="ABC_transporter-like_CS"/>
</dbReference>
<organism evidence="11 12">
    <name type="scientific">Aspergillus ruber (strain CBS 135680)</name>
    <dbReference type="NCBI Taxonomy" id="1388766"/>
    <lineage>
        <taxon>Eukaryota</taxon>
        <taxon>Fungi</taxon>
        <taxon>Dikarya</taxon>
        <taxon>Ascomycota</taxon>
        <taxon>Pezizomycotina</taxon>
        <taxon>Eurotiomycetes</taxon>
        <taxon>Eurotiomycetidae</taxon>
        <taxon>Eurotiales</taxon>
        <taxon>Aspergillaceae</taxon>
        <taxon>Aspergillus</taxon>
        <taxon>Aspergillus subgen. Aspergillus</taxon>
    </lineage>
</organism>
<keyword evidence="5" id="KW-0067">ATP-binding</keyword>
<dbReference type="SMART" id="SM00382">
    <property type="entry name" value="AAA"/>
    <property type="match status" value="1"/>
</dbReference>
<evidence type="ECO:0000256" key="4">
    <source>
        <dbReference type="ARBA" id="ARBA00022741"/>
    </source>
</evidence>
<reference evidence="12" key="1">
    <citation type="journal article" date="2014" name="Nat. Commun.">
        <title>Genomic adaptations of the halophilic Dead Sea filamentous fungus Eurotium rubrum.</title>
        <authorList>
            <person name="Kis-Papo T."/>
            <person name="Weig A.R."/>
            <person name="Riley R."/>
            <person name="Persoh D."/>
            <person name="Salamov A."/>
            <person name="Sun H."/>
            <person name="Lipzen A."/>
            <person name="Wasser S.P."/>
            <person name="Rambold G."/>
            <person name="Grigoriev I.V."/>
            <person name="Nevo E."/>
        </authorList>
    </citation>
    <scope>NUCLEOTIDE SEQUENCE [LARGE SCALE GENOMIC DNA]</scope>
    <source>
        <strain evidence="12">CBS 135680</strain>
    </source>
</reference>
<keyword evidence="12" id="KW-1185">Reference proteome</keyword>
<dbReference type="AlphaFoldDB" id="A0A017SM75"/>
<sequence length="589" mass="64996">MCNRTDTGLAIGFRDLTLVHPTSGRKILDAVSGVVPKGRLLGILGHSGSGKTTLINILAGQVKQTSGTILWNEVEQDMSRLGASRGVIKFVPQDDIVHPHLTVWENILHSARVQLGGSCTDKDIQGHVQLVISALGLFQVRDSVVGNEQRRGISGGERKRVSIALELVASPPVLILDEPTSGLDAQAALSIIKLLKKLAGKGITVLCVIHQPRVEIFETLDAVLILDTGRQIYSGPTSLAKAHFEDMGYKFDPMSNPADVILDIASGCYESRQFPNMDRSAKSSANTSTDHDKSSAQNQLRQQYKHQTAQWHEQVFLCLYRDIKQQSRQPASFWTEIFAGSLTGLLLGLALYELQGHFYGGLYLAPFTPLSSAVNYTVAPEVALFTCFCITFASAAPSVIIFGEEVLISQRESRSGHSMSAYFVGKSISCFLRYTLSALHFTSFYVLLATPLVRFQILFALNLVFFYCVYGIGSVIAAITQRENGPLVCFMATIIVSVLSGAQPRLAIVKQWHMAWLWYLLPGTWFAEAYINEHISPFSYLYRTKEVAEYLGYTFGRTGFDVGLAILIGTMYRVIGCLLMTVRARTGWW</sequence>
<accession>A0A017SM75</accession>
<keyword evidence="4" id="KW-0547">Nucleotide-binding</keyword>
<dbReference type="Proteomes" id="UP000019804">
    <property type="component" value="Unassembled WGS sequence"/>
</dbReference>
<evidence type="ECO:0000259" key="10">
    <source>
        <dbReference type="PROSITE" id="PS50893"/>
    </source>
</evidence>
<evidence type="ECO:0000313" key="11">
    <source>
        <dbReference type="EMBL" id="EYE97400.1"/>
    </source>
</evidence>
<dbReference type="GO" id="GO:0005524">
    <property type="term" value="F:ATP binding"/>
    <property type="evidence" value="ECO:0007669"/>
    <property type="project" value="UniProtKB-KW"/>
</dbReference>
<evidence type="ECO:0000256" key="8">
    <source>
        <dbReference type="SAM" id="MobiDB-lite"/>
    </source>
</evidence>
<dbReference type="PROSITE" id="PS50893">
    <property type="entry name" value="ABC_TRANSPORTER_2"/>
    <property type="match status" value="1"/>
</dbReference>
<evidence type="ECO:0000256" key="3">
    <source>
        <dbReference type="ARBA" id="ARBA00022692"/>
    </source>
</evidence>
<dbReference type="EMBL" id="KK088415">
    <property type="protein sequence ID" value="EYE97400.1"/>
    <property type="molecule type" value="Genomic_DNA"/>
</dbReference>
<dbReference type="PANTHER" id="PTHR48041">
    <property type="entry name" value="ABC TRANSPORTER G FAMILY MEMBER 28"/>
    <property type="match status" value="1"/>
</dbReference>
<dbReference type="InterPro" id="IPR003593">
    <property type="entry name" value="AAA+_ATPase"/>
</dbReference>
<comment type="subcellular location">
    <subcellularLocation>
        <location evidence="1">Membrane</location>
        <topology evidence="1">Multi-pass membrane protein</topology>
    </subcellularLocation>
</comment>
<evidence type="ECO:0000313" key="12">
    <source>
        <dbReference type="Proteomes" id="UP000019804"/>
    </source>
</evidence>
<evidence type="ECO:0000256" key="7">
    <source>
        <dbReference type="ARBA" id="ARBA00023136"/>
    </source>
</evidence>
<gene>
    <name evidence="11" type="ORF">EURHEDRAFT_513307</name>
</gene>
<dbReference type="PROSITE" id="PS00211">
    <property type="entry name" value="ABC_TRANSPORTER_1"/>
    <property type="match status" value="1"/>
</dbReference>
<dbReference type="HOGENOM" id="CLU_000604_57_3_1"/>
<dbReference type="Pfam" id="PF01061">
    <property type="entry name" value="ABC2_membrane"/>
    <property type="match status" value="1"/>
</dbReference>
<keyword evidence="7 9" id="KW-0472">Membrane</keyword>
<evidence type="ECO:0000256" key="6">
    <source>
        <dbReference type="ARBA" id="ARBA00022989"/>
    </source>
</evidence>
<feature type="transmembrane region" description="Helical" evidence="9">
    <location>
        <begin position="562"/>
        <end position="582"/>
    </location>
</feature>
<keyword evidence="6 9" id="KW-1133">Transmembrane helix</keyword>
<dbReference type="InterPro" id="IPR027417">
    <property type="entry name" value="P-loop_NTPase"/>
</dbReference>
<dbReference type="GO" id="GO:0016020">
    <property type="term" value="C:membrane"/>
    <property type="evidence" value="ECO:0007669"/>
    <property type="project" value="UniProtKB-SubCell"/>
</dbReference>
<dbReference type="Gene3D" id="3.40.50.300">
    <property type="entry name" value="P-loop containing nucleotide triphosphate hydrolases"/>
    <property type="match status" value="1"/>
</dbReference>
<proteinExistence type="predicted"/>
<feature type="transmembrane region" description="Helical" evidence="9">
    <location>
        <begin position="485"/>
        <end position="502"/>
    </location>
</feature>
<dbReference type="CDD" id="cd03213">
    <property type="entry name" value="ABCG_EPDR"/>
    <property type="match status" value="1"/>
</dbReference>
<dbReference type="OrthoDB" id="66620at2759"/>
<dbReference type="SUPFAM" id="SSF52540">
    <property type="entry name" value="P-loop containing nucleoside triphosphate hydrolases"/>
    <property type="match status" value="1"/>
</dbReference>
<dbReference type="RefSeq" id="XP_040641088.1">
    <property type="nucleotide sequence ID" value="XM_040786152.1"/>
</dbReference>
<dbReference type="InterPro" id="IPR013525">
    <property type="entry name" value="ABC2_TM"/>
</dbReference>
<name>A0A017SM75_ASPRC</name>
<feature type="domain" description="ABC transporter" evidence="10">
    <location>
        <begin position="11"/>
        <end position="253"/>
    </location>
</feature>
<feature type="region of interest" description="Disordered" evidence="8">
    <location>
        <begin position="278"/>
        <end position="299"/>
    </location>
</feature>
<dbReference type="InterPro" id="IPR003439">
    <property type="entry name" value="ABC_transporter-like_ATP-bd"/>
</dbReference>
<dbReference type="Pfam" id="PF00005">
    <property type="entry name" value="ABC_tran"/>
    <property type="match status" value="1"/>
</dbReference>
<dbReference type="PANTHER" id="PTHR48041:SF91">
    <property type="entry name" value="ABC TRANSPORTER G FAMILY MEMBER 28"/>
    <property type="match status" value="1"/>
</dbReference>
<keyword evidence="2" id="KW-0813">Transport</keyword>
<evidence type="ECO:0000256" key="1">
    <source>
        <dbReference type="ARBA" id="ARBA00004141"/>
    </source>
</evidence>
<feature type="transmembrane region" description="Helical" evidence="9">
    <location>
        <begin position="383"/>
        <end position="403"/>
    </location>
</feature>
<dbReference type="GeneID" id="63701276"/>
<protein>
    <submittedName>
        <fullName evidence="11">Putative ABC transporter</fullName>
    </submittedName>
</protein>
<feature type="transmembrane region" description="Helical" evidence="9">
    <location>
        <begin position="423"/>
        <end position="447"/>
    </location>
</feature>
<evidence type="ECO:0000256" key="9">
    <source>
        <dbReference type="SAM" id="Phobius"/>
    </source>
</evidence>
<keyword evidence="3 9" id="KW-0812">Transmembrane</keyword>
<feature type="transmembrane region" description="Helical" evidence="9">
    <location>
        <begin position="459"/>
        <end position="479"/>
    </location>
</feature>
<dbReference type="InterPro" id="IPR050352">
    <property type="entry name" value="ABCG_transporters"/>
</dbReference>
<feature type="transmembrane region" description="Helical" evidence="9">
    <location>
        <begin position="331"/>
        <end position="352"/>
    </location>
</feature>
<dbReference type="GO" id="GO:0016887">
    <property type="term" value="F:ATP hydrolysis activity"/>
    <property type="evidence" value="ECO:0007669"/>
    <property type="project" value="InterPro"/>
</dbReference>
<evidence type="ECO:0000256" key="5">
    <source>
        <dbReference type="ARBA" id="ARBA00022840"/>
    </source>
</evidence>
<dbReference type="GO" id="GO:0140359">
    <property type="term" value="F:ABC-type transporter activity"/>
    <property type="evidence" value="ECO:0007669"/>
    <property type="project" value="InterPro"/>
</dbReference>